<dbReference type="PANTHER" id="PTHR33121">
    <property type="entry name" value="CYCLIC DI-GMP PHOSPHODIESTERASE PDEF"/>
    <property type="match status" value="1"/>
</dbReference>
<feature type="domain" description="EAL" evidence="2">
    <location>
        <begin position="484"/>
        <end position="736"/>
    </location>
</feature>
<dbReference type="InterPro" id="IPR035919">
    <property type="entry name" value="EAL_sf"/>
</dbReference>
<dbReference type="Pfam" id="PF00563">
    <property type="entry name" value="EAL"/>
    <property type="match status" value="1"/>
</dbReference>
<protein>
    <submittedName>
        <fullName evidence="4">Phosphodiesterase</fullName>
    </submittedName>
</protein>
<keyword evidence="1" id="KW-0812">Transmembrane</keyword>
<dbReference type="SMART" id="SM00267">
    <property type="entry name" value="GGDEF"/>
    <property type="match status" value="1"/>
</dbReference>
<dbReference type="CDD" id="cd01949">
    <property type="entry name" value="GGDEF"/>
    <property type="match status" value="1"/>
</dbReference>
<dbReference type="Pfam" id="PF00990">
    <property type="entry name" value="GGDEF"/>
    <property type="match status" value="1"/>
</dbReference>
<dbReference type="Gene3D" id="3.30.70.270">
    <property type="match status" value="1"/>
</dbReference>
<feature type="domain" description="GGDEF" evidence="3">
    <location>
        <begin position="334"/>
        <end position="475"/>
    </location>
</feature>
<comment type="caution">
    <text evidence="4">The sequence shown here is derived from an EMBL/GenBank/DDBJ whole genome shotgun (WGS) entry which is preliminary data.</text>
</comment>
<dbReference type="InterPro" id="IPR043128">
    <property type="entry name" value="Rev_trsase/Diguanyl_cyclase"/>
</dbReference>
<keyword evidence="1" id="KW-1133">Transmembrane helix</keyword>
<dbReference type="InterPro" id="IPR000160">
    <property type="entry name" value="GGDEF_dom"/>
</dbReference>
<dbReference type="PANTHER" id="PTHR33121:SF70">
    <property type="entry name" value="SIGNALING PROTEIN YKOW"/>
    <property type="match status" value="1"/>
</dbReference>
<dbReference type="InterPro" id="IPR001633">
    <property type="entry name" value="EAL_dom"/>
</dbReference>
<feature type="transmembrane region" description="Helical" evidence="1">
    <location>
        <begin position="168"/>
        <end position="189"/>
    </location>
</feature>
<evidence type="ECO:0000259" key="2">
    <source>
        <dbReference type="PROSITE" id="PS50883"/>
    </source>
</evidence>
<dbReference type="InterPro" id="IPR029787">
    <property type="entry name" value="Nucleotide_cyclase"/>
</dbReference>
<dbReference type="SUPFAM" id="SSF141868">
    <property type="entry name" value="EAL domain-like"/>
    <property type="match status" value="1"/>
</dbReference>
<keyword evidence="1" id="KW-0472">Membrane</keyword>
<dbReference type="PROSITE" id="PS50887">
    <property type="entry name" value="GGDEF"/>
    <property type="match status" value="1"/>
</dbReference>
<organism evidence="4 5">
    <name type="scientific">Ferrimonas aestuarii</name>
    <dbReference type="NCBI Taxonomy" id="2569539"/>
    <lineage>
        <taxon>Bacteria</taxon>
        <taxon>Pseudomonadati</taxon>
        <taxon>Pseudomonadota</taxon>
        <taxon>Gammaproteobacteria</taxon>
        <taxon>Alteromonadales</taxon>
        <taxon>Ferrimonadaceae</taxon>
        <taxon>Ferrimonas</taxon>
    </lineage>
</organism>
<evidence type="ECO:0000313" key="5">
    <source>
        <dbReference type="Proteomes" id="UP000305675"/>
    </source>
</evidence>
<evidence type="ECO:0000313" key="4">
    <source>
        <dbReference type="EMBL" id="TKB50175.1"/>
    </source>
</evidence>
<dbReference type="SUPFAM" id="SSF55073">
    <property type="entry name" value="Nucleotide cyclase"/>
    <property type="match status" value="1"/>
</dbReference>
<accession>A0A4U1BFX0</accession>
<reference evidence="4 5" key="1">
    <citation type="submission" date="2019-04" db="EMBL/GenBank/DDBJ databases">
        <authorList>
            <person name="Hwang J.C."/>
        </authorList>
    </citation>
    <scope>NUCLEOTIDE SEQUENCE [LARGE SCALE GENOMIC DNA]</scope>
    <source>
        <strain evidence="4 5">IMCC35002</strain>
    </source>
</reference>
<evidence type="ECO:0000256" key="1">
    <source>
        <dbReference type="SAM" id="Phobius"/>
    </source>
</evidence>
<name>A0A4U1BFX0_9GAMM</name>
<dbReference type="Gene3D" id="3.20.20.450">
    <property type="entry name" value="EAL domain"/>
    <property type="match status" value="1"/>
</dbReference>
<dbReference type="PROSITE" id="PS50883">
    <property type="entry name" value="EAL"/>
    <property type="match status" value="1"/>
</dbReference>
<dbReference type="OrthoDB" id="8553030at2"/>
<dbReference type="AlphaFoldDB" id="A0A4U1BFX0"/>
<dbReference type="Proteomes" id="UP000305675">
    <property type="component" value="Unassembled WGS sequence"/>
</dbReference>
<proteinExistence type="predicted"/>
<sequence>MRKLFTQPFHWRLMLCVFSLVAIGLAISVTLDLTIKSSAQSERVEYGWQLKLNKLHYHAATLLEQTYLVQQTQAVQPWLSSFDLSVATAQQLLNQLSDGLEPARNLELQQTIVALNATLSKLNLAAEGGSWSLELLQFQEAAQLLVTLSDVLPVPADSQAQSSMDSSWQALILLWCAVVLSVALVMLWFRERQLRGGLAALSAHSSEAVMVCDLEYRILSVNPAMVALLKRLAVDTAPHLLEMLSDYLPEKLEGELQTDEVSDFECNLQEHLLAVHIVVETELSQVHLHIREITEARKAEQALKLQVYHDFLTGLPNRRRFEKDLAIALEQREQTVVVGMIHLDRFQRVTSAIGFNRGDEVLKGAAQLLRRTLNQLHSPEQPLALYRFESTRFALLWGVPFCKTRIDGLSEKLATAFRQPIVCERGERQFHLTMSQGYTSCELSGYELEAIVRDADCAVGAAVSAGGERSCIHSSRLGEQTHRRLQLEHDLRFALQRNELQVVYQQQRVDEDEIHGAEALLRWHHPQLGLIPPNEFIALAEESGLILPIGDWVIEQACLQVRSWNDEFRRIVVAVNVSVRQLSDPRFVERVERIVKRAGVEPSLLEFELTETLLMDNFDVARQTMVQLQSLGIRFAIDDFGTGHSSLAYLSQLPFDVLKIDHSFVSQLPTNHDYCKITKAILHLAQNLGLTVVAEGVEKIEQHRWLKQHGCDLTQGYFHGRPVTVPEFCQLLSNESIATEVS</sequence>
<dbReference type="CDD" id="cd01948">
    <property type="entry name" value="EAL"/>
    <property type="match status" value="1"/>
</dbReference>
<dbReference type="SMART" id="SM00052">
    <property type="entry name" value="EAL"/>
    <property type="match status" value="1"/>
</dbReference>
<dbReference type="GO" id="GO:0071111">
    <property type="term" value="F:cyclic-guanylate-specific phosphodiesterase activity"/>
    <property type="evidence" value="ECO:0007669"/>
    <property type="project" value="InterPro"/>
</dbReference>
<evidence type="ECO:0000259" key="3">
    <source>
        <dbReference type="PROSITE" id="PS50887"/>
    </source>
</evidence>
<dbReference type="RefSeq" id="WP_136865081.1">
    <property type="nucleotide sequence ID" value="NZ_SWCJ01000022.1"/>
</dbReference>
<dbReference type="EMBL" id="SWCJ01000022">
    <property type="protein sequence ID" value="TKB50175.1"/>
    <property type="molecule type" value="Genomic_DNA"/>
</dbReference>
<dbReference type="InterPro" id="IPR050706">
    <property type="entry name" value="Cyclic-di-GMP_PDE-like"/>
</dbReference>
<keyword evidence="5" id="KW-1185">Reference proteome</keyword>
<dbReference type="NCBIfam" id="TIGR00254">
    <property type="entry name" value="GGDEF"/>
    <property type="match status" value="1"/>
</dbReference>
<gene>
    <name evidence="4" type="ORF">FCL42_19375</name>
</gene>